<evidence type="ECO:0000313" key="1">
    <source>
        <dbReference type="EMBL" id="JAD36394.1"/>
    </source>
</evidence>
<organism evidence="1">
    <name type="scientific">Arundo donax</name>
    <name type="common">Giant reed</name>
    <name type="synonym">Donax arundinaceus</name>
    <dbReference type="NCBI Taxonomy" id="35708"/>
    <lineage>
        <taxon>Eukaryota</taxon>
        <taxon>Viridiplantae</taxon>
        <taxon>Streptophyta</taxon>
        <taxon>Embryophyta</taxon>
        <taxon>Tracheophyta</taxon>
        <taxon>Spermatophyta</taxon>
        <taxon>Magnoliopsida</taxon>
        <taxon>Liliopsida</taxon>
        <taxon>Poales</taxon>
        <taxon>Poaceae</taxon>
        <taxon>PACMAD clade</taxon>
        <taxon>Arundinoideae</taxon>
        <taxon>Arundineae</taxon>
        <taxon>Arundo</taxon>
    </lineage>
</organism>
<reference evidence="1" key="1">
    <citation type="submission" date="2014-09" db="EMBL/GenBank/DDBJ databases">
        <authorList>
            <person name="Magalhaes I.L.F."/>
            <person name="Oliveira U."/>
            <person name="Santos F.R."/>
            <person name="Vidigal T.H.D.A."/>
            <person name="Brescovit A.D."/>
            <person name="Santos A.J."/>
        </authorList>
    </citation>
    <scope>NUCLEOTIDE SEQUENCE</scope>
    <source>
        <tissue evidence="1">Shoot tissue taken approximately 20 cm above the soil surface</tissue>
    </source>
</reference>
<reference evidence="1" key="2">
    <citation type="journal article" date="2015" name="Data Brief">
        <title>Shoot transcriptome of the giant reed, Arundo donax.</title>
        <authorList>
            <person name="Barrero R.A."/>
            <person name="Guerrero F.D."/>
            <person name="Moolhuijzen P."/>
            <person name="Goolsby J.A."/>
            <person name="Tidwell J."/>
            <person name="Bellgard S.E."/>
            <person name="Bellgard M.I."/>
        </authorList>
    </citation>
    <scope>NUCLEOTIDE SEQUENCE</scope>
    <source>
        <tissue evidence="1">Shoot tissue taken approximately 20 cm above the soil surface</tissue>
    </source>
</reference>
<accession>A0A0A8ZAE9</accession>
<dbReference type="EMBL" id="GBRH01261501">
    <property type="protein sequence ID" value="JAD36394.1"/>
    <property type="molecule type" value="Transcribed_RNA"/>
</dbReference>
<protein>
    <submittedName>
        <fullName evidence="1">Uncharacterized protein</fullName>
    </submittedName>
</protein>
<proteinExistence type="predicted"/>
<name>A0A0A8ZAE9_ARUDO</name>
<dbReference type="AlphaFoldDB" id="A0A0A8ZAE9"/>
<sequence>MFTLCRTCQFIQIFNPKKCQDNTVCISKVTRKGRERDI</sequence>